<evidence type="ECO:0000256" key="14">
    <source>
        <dbReference type="SAM" id="SignalP"/>
    </source>
</evidence>
<feature type="transmembrane region" description="Helical" evidence="13">
    <location>
        <begin position="390"/>
        <end position="411"/>
    </location>
</feature>
<evidence type="ECO:0000256" key="13">
    <source>
        <dbReference type="SAM" id="Phobius"/>
    </source>
</evidence>
<keyword evidence="8 13" id="KW-0472">Membrane</keyword>
<feature type="transmembrane region" description="Helical" evidence="13">
    <location>
        <begin position="658"/>
        <end position="681"/>
    </location>
</feature>
<dbReference type="PANTHER" id="PTHR42643">
    <property type="entry name" value="IONOTROPIC RECEPTOR 20A-RELATED"/>
    <property type="match status" value="1"/>
</dbReference>
<evidence type="ECO:0000256" key="9">
    <source>
        <dbReference type="ARBA" id="ARBA00023170"/>
    </source>
</evidence>
<reference evidence="16" key="1">
    <citation type="submission" date="2023-10" db="EMBL/GenBank/DDBJ databases">
        <title>Genome assemblies of two species of porcelain crab, Petrolisthes cinctipes and Petrolisthes manimaculis (Anomura: Porcellanidae).</title>
        <authorList>
            <person name="Angst P."/>
        </authorList>
    </citation>
    <scope>NUCLEOTIDE SEQUENCE</scope>
    <source>
        <strain evidence="16">PB745_01</strain>
        <tissue evidence="16">Gill</tissue>
    </source>
</reference>
<dbReference type="GO" id="GO:0005886">
    <property type="term" value="C:plasma membrane"/>
    <property type="evidence" value="ECO:0007669"/>
    <property type="project" value="UniProtKB-SubCell"/>
</dbReference>
<keyword evidence="5 13" id="KW-0812">Transmembrane</keyword>
<comment type="similarity">
    <text evidence="2">Belongs to the glutamate-gated ion channel (TC 1.A.10.1) family.</text>
</comment>
<keyword evidence="11" id="KW-1071">Ligand-gated ion channel</keyword>
<evidence type="ECO:0000256" key="12">
    <source>
        <dbReference type="ARBA" id="ARBA00023303"/>
    </source>
</evidence>
<keyword evidence="14" id="KW-0732">Signal</keyword>
<comment type="subcellular location">
    <subcellularLocation>
        <location evidence="1">Cell membrane</location>
        <topology evidence="1">Multi-pass membrane protein</topology>
    </subcellularLocation>
</comment>
<evidence type="ECO:0000256" key="10">
    <source>
        <dbReference type="ARBA" id="ARBA00023180"/>
    </source>
</evidence>
<dbReference type="InterPro" id="IPR052192">
    <property type="entry name" value="Insect_Ionotropic_Sensory_Rcpt"/>
</dbReference>
<dbReference type="GO" id="GO:0015276">
    <property type="term" value="F:ligand-gated monoatomic ion channel activity"/>
    <property type="evidence" value="ECO:0007669"/>
    <property type="project" value="InterPro"/>
</dbReference>
<feature type="chain" id="PRO_5042245942" description="Ionotropic glutamate receptor L-glutamate and glycine-binding domain-containing protein" evidence="14">
    <location>
        <begin position="24"/>
        <end position="687"/>
    </location>
</feature>
<evidence type="ECO:0000256" key="3">
    <source>
        <dbReference type="ARBA" id="ARBA00022448"/>
    </source>
</evidence>
<keyword evidence="6 13" id="KW-1133">Transmembrane helix</keyword>
<evidence type="ECO:0000256" key="8">
    <source>
        <dbReference type="ARBA" id="ARBA00023136"/>
    </source>
</evidence>
<feature type="domain" description="Ionotropic glutamate receptor L-glutamate and glycine-binding" evidence="15">
    <location>
        <begin position="272"/>
        <end position="336"/>
    </location>
</feature>
<evidence type="ECO:0000256" key="6">
    <source>
        <dbReference type="ARBA" id="ARBA00022989"/>
    </source>
</evidence>
<dbReference type="Gene3D" id="3.40.190.10">
    <property type="entry name" value="Periplasmic binding protein-like II"/>
    <property type="match status" value="1"/>
</dbReference>
<evidence type="ECO:0000256" key="1">
    <source>
        <dbReference type="ARBA" id="ARBA00004651"/>
    </source>
</evidence>
<dbReference type="AlphaFoldDB" id="A0AAE1BTF4"/>
<comment type="caution">
    <text evidence="16">The sequence shown here is derived from an EMBL/GenBank/DDBJ whole genome shotgun (WGS) entry which is preliminary data.</text>
</comment>
<dbReference type="PANTHER" id="PTHR42643:SF24">
    <property type="entry name" value="IONOTROPIC RECEPTOR 60A"/>
    <property type="match status" value="1"/>
</dbReference>
<evidence type="ECO:0000256" key="5">
    <source>
        <dbReference type="ARBA" id="ARBA00022692"/>
    </source>
</evidence>
<gene>
    <name evidence="16" type="ORF">Pcinc_037736</name>
</gene>
<keyword evidence="7" id="KW-0406">Ion transport</keyword>
<protein>
    <recommendedName>
        <fullName evidence="15">Ionotropic glutamate receptor L-glutamate and glycine-binding domain-containing protein</fullName>
    </recommendedName>
</protein>
<feature type="signal peptide" evidence="14">
    <location>
        <begin position="1"/>
        <end position="23"/>
    </location>
</feature>
<dbReference type="Proteomes" id="UP001286313">
    <property type="component" value="Unassembled WGS sequence"/>
</dbReference>
<keyword evidence="10" id="KW-0325">Glycoprotein</keyword>
<feature type="transmembrane region" description="Helical" evidence="13">
    <location>
        <begin position="448"/>
        <end position="466"/>
    </location>
</feature>
<proteinExistence type="inferred from homology"/>
<name>A0AAE1BTF4_PETCI</name>
<dbReference type="Pfam" id="PF10613">
    <property type="entry name" value="Lig_chan-Glu_bd"/>
    <property type="match status" value="1"/>
</dbReference>
<keyword evidence="4" id="KW-1003">Cell membrane</keyword>
<keyword evidence="12" id="KW-0407">Ion channel</keyword>
<evidence type="ECO:0000259" key="15">
    <source>
        <dbReference type="SMART" id="SM00918"/>
    </source>
</evidence>
<accession>A0AAE1BTF4</accession>
<evidence type="ECO:0000256" key="4">
    <source>
        <dbReference type="ARBA" id="ARBA00022475"/>
    </source>
</evidence>
<keyword evidence="17" id="KW-1185">Reference proteome</keyword>
<dbReference type="SMART" id="SM00918">
    <property type="entry name" value="Lig_chan-Glu_bd"/>
    <property type="match status" value="1"/>
</dbReference>
<evidence type="ECO:0000313" key="17">
    <source>
        <dbReference type="Proteomes" id="UP001286313"/>
    </source>
</evidence>
<dbReference type="InterPro" id="IPR019594">
    <property type="entry name" value="Glu/Gly-bd"/>
</dbReference>
<evidence type="ECO:0000256" key="2">
    <source>
        <dbReference type="ARBA" id="ARBA00008685"/>
    </source>
</evidence>
<dbReference type="GO" id="GO:0050906">
    <property type="term" value="P:detection of stimulus involved in sensory perception"/>
    <property type="evidence" value="ECO:0007669"/>
    <property type="project" value="UniProtKB-ARBA"/>
</dbReference>
<organism evidence="16 17">
    <name type="scientific">Petrolisthes cinctipes</name>
    <name type="common">Flat porcelain crab</name>
    <dbReference type="NCBI Taxonomy" id="88211"/>
    <lineage>
        <taxon>Eukaryota</taxon>
        <taxon>Metazoa</taxon>
        <taxon>Ecdysozoa</taxon>
        <taxon>Arthropoda</taxon>
        <taxon>Crustacea</taxon>
        <taxon>Multicrustacea</taxon>
        <taxon>Malacostraca</taxon>
        <taxon>Eumalacostraca</taxon>
        <taxon>Eucarida</taxon>
        <taxon>Decapoda</taxon>
        <taxon>Pleocyemata</taxon>
        <taxon>Anomura</taxon>
        <taxon>Galatheoidea</taxon>
        <taxon>Porcellanidae</taxon>
        <taxon>Petrolisthes</taxon>
    </lineage>
</organism>
<evidence type="ECO:0000256" key="11">
    <source>
        <dbReference type="ARBA" id="ARBA00023286"/>
    </source>
</evidence>
<evidence type="ECO:0000256" key="7">
    <source>
        <dbReference type="ARBA" id="ARBA00023065"/>
    </source>
</evidence>
<keyword evidence="3" id="KW-0813">Transport</keyword>
<dbReference type="InterPro" id="IPR001320">
    <property type="entry name" value="Iontro_rcpt_C"/>
</dbReference>
<dbReference type="SUPFAM" id="SSF53850">
    <property type="entry name" value="Periplasmic binding protein-like II"/>
    <property type="match status" value="1"/>
</dbReference>
<keyword evidence="9" id="KW-0675">Receptor</keyword>
<sequence length="687" mass="77644">MESSVSLGVIIVLLVITVGSSAGVQNSIFSDVANKVVTAHGEELYIFVNLLIEYYTPKCLRIMLYTNATQDLFIISRLTEGMNKVSQGNKMHPENQTNHGNGINPYHATVPEPKPHIIINSDMTSQTENTLAYINDLSKNVIPSSCVTYVLTETPNPNLLSLLTASSYRQLTRYFYVYTQSSGEMKSFLLDERWSDQENVVALTRHKKTRFDSILWKASIRQLMHPSGSPQVQVVNRWTVNDVFRNMHEIFPEQMGNFYGLKFTAVSLAFRPFIDYQVTEEGSKVVRPKPCVDIFILDVIAQTLNLTYELVMSQDGQWGYVKDDGTWGGVVGDVQHKRANFSLCLTMTQSRRESIDFTKVYFIDPLTFLAVKSRPSPLWQKLITPFQNSVWLVTACSVVGGMLVYYVICAVQSALDAPHHSKSFHVFINMFGSFVNQTFLIIPWLTAGRLLVGFWLLYGLLITTYYKTSLTGTLAVPFASPTVDTIQQLLDSGLKYGMVSAKGAQYRILSTSKLPLYQKMLKNLYLHPPDQLIRLALEGKYAYFSYKSNHQFRVATQYTNEYGETDLHVASAEFFGAGYAWGFPRGAVYLRTFDKVLWRIVQAGLIKKWVQDLYFMDKMSSIRKRSLSILKQNSDILSTPKPDDQLVVLNVNHLQGPFLILVLGSGVGLILLVMEVFAAHLHLTHTS</sequence>
<dbReference type="Pfam" id="PF00060">
    <property type="entry name" value="Lig_chan"/>
    <property type="match status" value="1"/>
</dbReference>
<evidence type="ECO:0000313" key="16">
    <source>
        <dbReference type="EMBL" id="KAK3855887.1"/>
    </source>
</evidence>
<dbReference type="Gene3D" id="1.10.287.70">
    <property type="match status" value="1"/>
</dbReference>
<dbReference type="EMBL" id="JAWQEG010006059">
    <property type="protein sequence ID" value="KAK3855887.1"/>
    <property type="molecule type" value="Genomic_DNA"/>
</dbReference>